<dbReference type="VEuPathDB" id="FungiDB:ATCC64974_33680"/>
<sequence>MAARSSDGLRLLSDVNILDARLHDDSSGEDDKSVIDLRDLGPGPRDSFRSDLTDTPPKGVDHGDQPHSLPLPTNKPRRRCSGLFVTLIVLGVYTTILSGIFFVVACIKPYYGSLIGNNAGLTASSASLLSALLAKTIELSYVTVCVAFLGQLLSRRALAHGSEGVSIADMTLRTWITQPGSLLMQWDVLRYVGWTTLGGLTLIVALVAMLYTTAAEALVSPSLVMGPVQPRLLQGNVYTEYSNPYYLEDACQTPITVDVDPTHWNETCLEMEIAGRSYHDYYQYLQGWAEMLKAGNSTSTALAYRPQPHALLYDNTTVTGRWIEIVNTTALSEQHGRVVNNVTAAYPHGGLFAAARNPANKIQQPVDMSGEGKYIIQASLPSPAINVMCVGMSHDELKPLIYTEWPNHEPFNASTWATAAPTYSINTNRTVVDDLFGFSEDQGAPVFPIYPEAYNTILNPKVDNTTSIYILGSAPLGHDPKYVLCGLRGKLSGRCSAQYQVDPSGGDLRSRCEDAADTLQYNRIHPNTSEDQYLINWKSVAWEWADTVTLASGIMGDDAAIERTMMELVPSFDNTTNSSSLDPRLPSLSEALAVLAGSTALLGSQYSPFVPDWNYSEPSLDTPVVQVFNATLQSAGYASGRTSDWQQVFYVILAVVFLTNIMCLGFILFQGRGQLVTDFTEPPNLFALAVNSPGTVHAWSGAQLGAAGTPRLRDRWHVDMREESGHYYIRTRGQLQHFEDRTAN</sequence>
<evidence type="ECO:0000256" key="2">
    <source>
        <dbReference type="SAM" id="Phobius"/>
    </source>
</evidence>
<feature type="transmembrane region" description="Helical" evidence="2">
    <location>
        <begin position="83"/>
        <end position="111"/>
    </location>
</feature>
<proteinExistence type="predicted"/>
<keyword evidence="2" id="KW-1133">Transmembrane helix</keyword>
<dbReference type="OrthoDB" id="4721035at2759"/>
<name>A0A117E3P7_ASPNG</name>
<organism evidence="3 4">
    <name type="scientific">Aspergillus niger</name>
    <dbReference type="NCBI Taxonomy" id="5061"/>
    <lineage>
        <taxon>Eukaryota</taxon>
        <taxon>Fungi</taxon>
        <taxon>Dikarya</taxon>
        <taxon>Ascomycota</taxon>
        <taxon>Pezizomycotina</taxon>
        <taxon>Eurotiomycetes</taxon>
        <taxon>Eurotiomycetidae</taxon>
        <taxon>Eurotiales</taxon>
        <taxon>Aspergillaceae</taxon>
        <taxon>Aspergillus</taxon>
        <taxon>Aspergillus subgen. Circumdati</taxon>
    </lineage>
</organism>
<feature type="transmembrane region" description="Helical" evidence="2">
    <location>
        <begin position="131"/>
        <end position="153"/>
    </location>
</feature>
<feature type="transmembrane region" description="Helical" evidence="2">
    <location>
        <begin position="191"/>
        <end position="211"/>
    </location>
</feature>
<evidence type="ECO:0000313" key="3">
    <source>
        <dbReference type="EMBL" id="GAQ47450.1"/>
    </source>
</evidence>
<feature type="transmembrane region" description="Helical" evidence="2">
    <location>
        <begin position="648"/>
        <end position="669"/>
    </location>
</feature>
<keyword evidence="2" id="KW-0812">Transmembrane</keyword>
<dbReference type="VEuPathDB" id="FungiDB:M747DRAFT_277718"/>
<dbReference type="Proteomes" id="UP000068243">
    <property type="component" value="Unassembled WGS sequence"/>
</dbReference>
<reference evidence="4" key="1">
    <citation type="journal article" date="2016" name="Genome Announc.">
        <title>Draft genome sequence of Aspergillus niger strain An76.</title>
        <authorList>
            <person name="Gong W."/>
            <person name="Cheng Z."/>
            <person name="Zhang H."/>
            <person name="Liu L."/>
            <person name="Gao P."/>
            <person name="Wang L."/>
        </authorList>
    </citation>
    <scope>NUCLEOTIDE SEQUENCE [LARGE SCALE GENOMIC DNA]</scope>
    <source>
        <strain evidence="4">An76</strain>
    </source>
</reference>
<comment type="caution">
    <text evidence="3">The sequence shown here is derived from an EMBL/GenBank/DDBJ whole genome shotgun (WGS) entry which is preliminary data.</text>
</comment>
<dbReference type="OMA" id="ASWIRTD"/>
<dbReference type="PaxDb" id="5061-CADANGAP00010257"/>
<evidence type="ECO:0000313" key="4">
    <source>
        <dbReference type="Proteomes" id="UP000068243"/>
    </source>
</evidence>
<evidence type="ECO:0000256" key="1">
    <source>
        <dbReference type="SAM" id="MobiDB-lite"/>
    </source>
</evidence>
<gene>
    <name evidence="3" type="ORF">ABL_10111</name>
</gene>
<feature type="region of interest" description="Disordered" evidence="1">
    <location>
        <begin position="23"/>
        <end position="74"/>
    </location>
</feature>
<dbReference type="EMBL" id="BCMY01000029">
    <property type="protein sequence ID" value="GAQ47450.1"/>
    <property type="molecule type" value="Genomic_DNA"/>
</dbReference>
<keyword evidence="2" id="KW-0472">Membrane</keyword>
<dbReference type="VEuPathDB" id="FungiDB:An12g10280"/>
<dbReference type="VEuPathDB" id="FungiDB:ASPNIDRAFT2_1157339"/>
<protein>
    <submittedName>
        <fullName evidence="3">Similar to An12g10280</fullName>
    </submittedName>
</protein>
<dbReference type="AlphaFoldDB" id="A0A117E3P7"/>
<feature type="compositionally biased region" description="Basic and acidic residues" evidence="1">
    <location>
        <begin position="23"/>
        <end position="39"/>
    </location>
</feature>
<accession>A0A117E3P7</accession>